<dbReference type="Proteomes" id="UP000275267">
    <property type="component" value="Unassembled WGS sequence"/>
</dbReference>
<proteinExistence type="predicted"/>
<evidence type="ECO:0000313" key="1">
    <source>
        <dbReference type="EMBL" id="RLN43445.1"/>
    </source>
</evidence>
<keyword evidence="2" id="KW-1185">Reference proteome</keyword>
<protein>
    <submittedName>
        <fullName evidence="1">Uncharacterized protein</fullName>
    </submittedName>
</protein>
<dbReference type="EMBL" id="PQIB02000001">
    <property type="protein sequence ID" value="RLN43445.1"/>
    <property type="molecule type" value="Genomic_DNA"/>
</dbReference>
<sequence length="66" mass="7418">MRRRLADAADLKATVRNRSIEVTVGNWPIGDTACANRIGLFRRVLVKSWSTEHAKSVKEQLKGILI</sequence>
<comment type="caution">
    <text evidence="1">The sequence shown here is derived from an EMBL/GenBank/DDBJ whole genome shotgun (WGS) entry which is preliminary data.</text>
</comment>
<organism evidence="1 2">
    <name type="scientific">Panicum miliaceum</name>
    <name type="common">Proso millet</name>
    <name type="synonym">Broomcorn millet</name>
    <dbReference type="NCBI Taxonomy" id="4540"/>
    <lineage>
        <taxon>Eukaryota</taxon>
        <taxon>Viridiplantae</taxon>
        <taxon>Streptophyta</taxon>
        <taxon>Embryophyta</taxon>
        <taxon>Tracheophyta</taxon>
        <taxon>Spermatophyta</taxon>
        <taxon>Magnoliopsida</taxon>
        <taxon>Liliopsida</taxon>
        <taxon>Poales</taxon>
        <taxon>Poaceae</taxon>
        <taxon>PACMAD clade</taxon>
        <taxon>Panicoideae</taxon>
        <taxon>Panicodae</taxon>
        <taxon>Paniceae</taxon>
        <taxon>Panicinae</taxon>
        <taxon>Panicum</taxon>
        <taxon>Panicum sect. Panicum</taxon>
    </lineage>
</organism>
<accession>A0A3L6TVD7</accession>
<dbReference type="AlphaFoldDB" id="A0A3L6TVD7"/>
<reference evidence="2" key="1">
    <citation type="journal article" date="2019" name="Nat. Commun.">
        <title>The genome of broomcorn millet.</title>
        <authorList>
            <person name="Zou C."/>
            <person name="Miki D."/>
            <person name="Li D."/>
            <person name="Tang Q."/>
            <person name="Xiao L."/>
            <person name="Rajput S."/>
            <person name="Deng P."/>
            <person name="Jia W."/>
            <person name="Huang R."/>
            <person name="Zhang M."/>
            <person name="Sun Y."/>
            <person name="Hu J."/>
            <person name="Fu X."/>
            <person name="Schnable P.S."/>
            <person name="Li F."/>
            <person name="Zhang H."/>
            <person name="Feng B."/>
            <person name="Zhu X."/>
            <person name="Liu R."/>
            <person name="Schnable J.C."/>
            <person name="Zhu J.-K."/>
            <person name="Zhang H."/>
        </authorList>
    </citation>
    <scope>NUCLEOTIDE SEQUENCE [LARGE SCALE GENOMIC DNA]</scope>
</reference>
<evidence type="ECO:0000313" key="2">
    <source>
        <dbReference type="Proteomes" id="UP000275267"/>
    </source>
</evidence>
<gene>
    <name evidence="1" type="ORF">C2845_PM01G19540</name>
</gene>
<name>A0A3L6TVD7_PANMI</name>